<reference evidence="1 2" key="1">
    <citation type="journal article" date="2021" name="Elife">
        <title>Chloroplast acquisition without the gene transfer in kleptoplastic sea slugs, Plakobranchus ocellatus.</title>
        <authorList>
            <person name="Maeda T."/>
            <person name="Takahashi S."/>
            <person name="Yoshida T."/>
            <person name="Shimamura S."/>
            <person name="Takaki Y."/>
            <person name="Nagai Y."/>
            <person name="Toyoda A."/>
            <person name="Suzuki Y."/>
            <person name="Arimoto A."/>
            <person name="Ishii H."/>
            <person name="Satoh N."/>
            <person name="Nishiyama T."/>
            <person name="Hasebe M."/>
            <person name="Maruyama T."/>
            <person name="Minagawa J."/>
            <person name="Obokata J."/>
            <person name="Shigenobu S."/>
        </authorList>
    </citation>
    <scope>NUCLEOTIDE SEQUENCE [LARGE SCALE GENOMIC DNA]</scope>
</reference>
<organism evidence="1 2">
    <name type="scientific">Plakobranchus ocellatus</name>
    <dbReference type="NCBI Taxonomy" id="259542"/>
    <lineage>
        <taxon>Eukaryota</taxon>
        <taxon>Metazoa</taxon>
        <taxon>Spiralia</taxon>
        <taxon>Lophotrochozoa</taxon>
        <taxon>Mollusca</taxon>
        <taxon>Gastropoda</taxon>
        <taxon>Heterobranchia</taxon>
        <taxon>Euthyneura</taxon>
        <taxon>Panpulmonata</taxon>
        <taxon>Sacoglossa</taxon>
        <taxon>Placobranchoidea</taxon>
        <taxon>Plakobranchidae</taxon>
        <taxon>Plakobranchus</taxon>
    </lineage>
</organism>
<evidence type="ECO:0000313" key="2">
    <source>
        <dbReference type="Proteomes" id="UP000735302"/>
    </source>
</evidence>
<dbReference type="EMBL" id="BLXT01005252">
    <property type="protein sequence ID" value="GFO21353.1"/>
    <property type="molecule type" value="Genomic_DNA"/>
</dbReference>
<dbReference type="Proteomes" id="UP000735302">
    <property type="component" value="Unassembled WGS sequence"/>
</dbReference>
<dbReference type="AlphaFoldDB" id="A0AAV4BP48"/>
<comment type="caution">
    <text evidence="1">The sequence shown here is derived from an EMBL/GenBank/DDBJ whole genome shotgun (WGS) entry which is preliminary data.</text>
</comment>
<proteinExistence type="predicted"/>
<accession>A0AAV4BP48</accession>
<protein>
    <submittedName>
        <fullName evidence="1">Uncharacterized protein</fullName>
    </submittedName>
</protein>
<gene>
    <name evidence="1" type="ORF">PoB_004785800</name>
</gene>
<keyword evidence="2" id="KW-1185">Reference proteome</keyword>
<name>A0AAV4BP48_9GAST</name>
<sequence length="158" mass="18115">MDPAWTPQRQPLGRKVTTPGVGIEAFINLDNAPATVGGDAIRSTPIQTYIATHRAHPTRSGIIWFQKGRARRRPSQPPQRRSLASAFKVKHFDFCVCVCVWDYLSRHQTQQELRQTSQAVLKYNTEAVHDFPQDQDFYHYKLNISLSQRLSKLLVVLE</sequence>
<evidence type="ECO:0000313" key="1">
    <source>
        <dbReference type="EMBL" id="GFO21353.1"/>
    </source>
</evidence>